<sequence length="766" mass="83683">MRAASAMRARAPESRTFNGGKKVRGQVQTQPAVHRHGTEPVQTPQARGNGSDNGSTEPGNTDPGPARAGGGRRPYRGSNHAEFAPSNWSVRTQLVAVVLIPIITTLVLGGLRIGSAVQNAQDVNNVRQLVRTVDKGTGLLEELEDERDLTALHVAAGRTGDTSRLDTQRSQVDAALARVRAEAAHVHRGTNPVLATRLAVLNAFGGKVASLRHTVAHSKMRLLPVVNAHTALITELTDALDLLTPAIAHQTLAVRAGALENFTQATEAASRQRALLGGVLTQGHFDSNEAQGLTLASRQQQALIGEFRSAAPPAQRQFYERTVTGRDVNKTEVLQKQVLARQGTSRLRLDADEWFDTMTSKLELMRLVEKRLVGSVEDESSREQHQAERSVFITSLVVLLILLLTFGVTHVVMQSIVGPLHTLHASALDITERRLPEVVRLLRGSSDTQLEPIKVEPAGINSVDEIGRVAQAFDEVHRDSVRLTFEQAQLRGRINAMFVNLSQRSQYLVERQLELIDHLENGEQDPDLLASLFKLDHLATRMRRNGENLLVLAGEEAGRRWSAPVRLVDVLRAASSEVEQYQRVQLRGLVTADVDGRAVNDIVHLIAELLENATTFSSPDTEVLVTSQLLSGGGAKIEIQDSGIGMTAKDLEEANDRLLNPPVVDVSVARRMGVFVVGQLSGRHGIRVQLRSSSPSGITAVVMLPQNLVRDHGNHMDPPGLSARYNPEGRLTGWRNYDTIEQIDESTSTKRAHRARRHGARSASKE</sequence>
<keyword evidence="11" id="KW-1185">Reference proteome</keyword>
<feature type="region of interest" description="Disordered" evidence="7">
    <location>
        <begin position="745"/>
        <end position="766"/>
    </location>
</feature>
<dbReference type="EMBL" id="CP026304">
    <property type="protein sequence ID" value="AVZ74262.1"/>
    <property type="molecule type" value="Genomic_DNA"/>
</dbReference>
<keyword evidence="6" id="KW-0902">Two-component regulatory system</keyword>
<dbReference type="Proteomes" id="UP000244201">
    <property type="component" value="Chromosome"/>
</dbReference>
<dbReference type="Gene3D" id="6.10.340.10">
    <property type="match status" value="1"/>
</dbReference>
<dbReference type="InterPro" id="IPR003594">
    <property type="entry name" value="HATPase_dom"/>
</dbReference>
<dbReference type="KEGG" id="slk:SLUN_20935"/>
<feature type="transmembrane region" description="Helical" evidence="8">
    <location>
        <begin position="391"/>
        <end position="413"/>
    </location>
</feature>
<organism evidence="10 11">
    <name type="scientific">Streptomyces lunaelactis</name>
    <dbReference type="NCBI Taxonomy" id="1535768"/>
    <lineage>
        <taxon>Bacteria</taxon>
        <taxon>Bacillati</taxon>
        <taxon>Actinomycetota</taxon>
        <taxon>Actinomycetes</taxon>
        <taxon>Kitasatosporales</taxon>
        <taxon>Streptomycetaceae</taxon>
        <taxon>Streptomyces</taxon>
    </lineage>
</organism>
<evidence type="ECO:0000256" key="3">
    <source>
        <dbReference type="ARBA" id="ARBA00022553"/>
    </source>
</evidence>
<evidence type="ECO:0000256" key="5">
    <source>
        <dbReference type="ARBA" id="ARBA00022777"/>
    </source>
</evidence>
<evidence type="ECO:0000256" key="7">
    <source>
        <dbReference type="SAM" id="MobiDB-lite"/>
    </source>
</evidence>
<evidence type="ECO:0000313" key="11">
    <source>
        <dbReference type="Proteomes" id="UP000244201"/>
    </source>
</evidence>
<keyword evidence="8" id="KW-0812">Transmembrane</keyword>
<feature type="compositionally biased region" description="Polar residues" evidence="7">
    <location>
        <begin position="40"/>
        <end position="59"/>
    </location>
</feature>
<dbReference type="Gene3D" id="3.30.565.10">
    <property type="entry name" value="Histidine kinase-like ATPase, C-terminal domain"/>
    <property type="match status" value="1"/>
</dbReference>
<dbReference type="InterPro" id="IPR013587">
    <property type="entry name" value="Nitrate/nitrite_sensing"/>
</dbReference>
<dbReference type="PANTHER" id="PTHR44936">
    <property type="entry name" value="SENSOR PROTEIN CREC"/>
    <property type="match status" value="1"/>
</dbReference>
<keyword evidence="8" id="KW-0472">Membrane</keyword>
<dbReference type="PANTHER" id="PTHR44936:SF9">
    <property type="entry name" value="SENSOR PROTEIN CREC"/>
    <property type="match status" value="1"/>
</dbReference>
<evidence type="ECO:0000256" key="8">
    <source>
        <dbReference type="SAM" id="Phobius"/>
    </source>
</evidence>
<name>A0A2R4T570_9ACTN</name>
<dbReference type="EC" id="2.7.13.3" evidence="2"/>
<protein>
    <recommendedName>
        <fullName evidence="2">histidine kinase</fullName>
        <ecNumber evidence="2">2.7.13.3</ecNumber>
    </recommendedName>
</protein>
<evidence type="ECO:0000256" key="1">
    <source>
        <dbReference type="ARBA" id="ARBA00000085"/>
    </source>
</evidence>
<keyword evidence="8" id="KW-1133">Transmembrane helix</keyword>
<keyword evidence="3" id="KW-0597">Phosphoprotein</keyword>
<dbReference type="GO" id="GO:0004673">
    <property type="term" value="F:protein histidine kinase activity"/>
    <property type="evidence" value="ECO:0007669"/>
    <property type="project" value="UniProtKB-EC"/>
</dbReference>
<dbReference type="InterPro" id="IPR050980">
    <property type="entry name" value="2C_sensor_his_kinase"/>
</dbReference>
<keyword evidence="4" id="KW-0808">Transferase</keyword>
<accession>A0A2R4T570</accession>
<dbReference type="SMART" id="SM00387">
    <property type="entry name" value="HATPase_c"/>
    <property type="match status" value="1"/>
</dbReference>
<evidence type="ECO:0000313" key="10">
    <source>
        <dbReference type="EMBL" id="AVZ74262.1"/>
    </source>
</evidence>
<dbReference type="Pfam" id="PF08376">
    <property type="entry name" value="NIT"/>
    <property type="match status" value="1"/>
</dbReference>
<keyword evidence="5" id="KW-0418">Kinase</keyword>
<dbReference type="InterPro" id="IPR036890">
    <property type="entry name" value="HATPase_C_sf"/>
</dbReference>
<feature type="compositionally biased region" description="Basic residues" evidence="7">
    <location>
        <begin position="750"/>
        <end position="760"/>
    </location>
</feature>
<dbReference type="SUPFAM" id="SSF55874">
    <property type="entry name" value="ATPase domain of HSP90 chaperone/DNA topoisomerase II/histidine kinase"/>
    <property type="match status" value="1"/>
</dbReference>
<proteinExistence type="predicted"/>
<dbReference type="AlphaFoldDB" id="A0A2R4T570"/>
<evidence type="ECO:0000256" key="4">
    <source>
        <dbReference type="ARBA" id="ARBA00022679"/>
    </source>
</evidence>
<reference evidence="10 11" key="1">
    <citation type="submission" date="2018-01" db="EMBL/GenBank/DDBJ databases">
        <title>Complete genome sequence of Streptomyces lunaelactis MM109T, a Ferroverdin A producer isolated from cave moonmilk deposits.</title>
        <authorList>
            <person name="Naome A."/>
            <person name="Martinet L."/>
            <person name="Maciejewska M."/>
            <person name="Anderssen S."/>
            <person name="Adam D."/>
            <person name="Tenconi E."/>
            <person name="Deflandre B."/>
            <person name="Arguelles-Arias A."/>
            <person name="Calusinska M."/>
            <person name="Copieters W."/>
            <person name="Karim L."/>
            <person name="Hanikenne M."/>
            <person name="Baurain D."/>
            <person name="van Wezel G."/>
            <person name="Smargiasso N."/>
            <person name="de Pauw E."/>
            <person name="Delfosse P."/>
            <person name="Rigali S."/>
        </authorList>
    </citation>
    <scope>NUCLEOTIDE SEQUENCE [LARGE SCALE GENOMIC DNA]</scope>
    <source>
        <strain evidence="10 11">MM109</strain>
    </source>
</reference>
<dbReference type="GO" id="GO:0000160">
    <property type="term" value="P:phosphorelay signal transduction system"/>
    <property type="evidence" value="ECO:0007669"/>
    <property type="project" value="UniProtKB-KW"/>
</dbReference>
<evidence type="ECO:0000256" key="2">
    <source>
        <dbReference type="ARBA" id="ARBA00012438"/>
    </source>
</evidence>
<evidence type="ECO:0000256" key="6">
    <source>
        <dbReference type="ARBA" id="ARBA00023012"/>
    </source>
</evidence>
<gene>
    <name evidence="10" type="ORF">SLUN_20935</name>
</gene>
<feature type="region of interest" description="Disordered" evidence="7">
    <location>
        <begin position="1"/>
        <end position="82"/>
    </location>
</feature>
<dbReference type="Pfam" id="PF02518">
    <property type="entry name" value="HATPase_c"/>
    <property type="match status" value="1"/>
</dbReference>
<comment type="catalytic activity">
    <reaction evidence="1">
        <text>ATP + protein L-histidine = ADP + protein N-phospho-L-histidine.</text>
        <dbReference type="EC" id="2.7.13.3"/>
    </reaction>
</comment>
<evidence type="ECO:0000259" key="9">
    <source>
        <dbReference type="SMART" id="SM00387"/>
    </source>
</evidence>
<feature type="domain" description="Histidine kinase/HSP90-like ATPase" evidence="9">
    <location>
        <begin position="597"/>
        <end position="708"/>
    </location>
</feature>